<evidence type="ECO:0000313" key="1">
    <source>
        <dbReference type="EMBL" id="KAK8482611.1"/>
    </source>
</evidence>
<proteinExistence type="predicted"/>
<dbReference type="Proteomes" id="UP001472677">
    <property type="component" value="Unassembled WGS sequence"/>
</dbReference>
<comment type="caution">
    <text evidence="1">The sequence shown here is derived from an EMBL/GenBank/DDBJ whole genome shotgun (WGS) entry which is preliminary data.</text>
</comment>
<keyword evidence="2" id="KW-1185">Reference proteome</keyword>
<dbReference type="EMBL" id="JBBPBM010001690">
    <property type="protein sequence ID" value="KAK8482611.1"/>
    <property type="molecule type" value="Genomic_DNA"/>
</dbReference>
<sequence>MNEKKEEKKVKRLKAKLTNVKSETTGTLRALEELHRTITQTREIIRPLLPPDWLHAQLTAILLAGNNGD</sequence>
<organism evidence="1 2">
    <name type="scientific">Hibiscus sabdariffa</name>
    <name type="common">roselle</name>
    <dbReference type="NCBI Taxonomy" id="183260"/>
    <lineage>
        <taxon>Eukaryota</taxon>
        <taxon>Viridiplantae</taxon>
        <taxon>Streptophyta</taxon>
        <taxon>Embryophyta</taxon>
        <taxon>Tracheophyta</taxon>
        <taxon>Spermatophyta</taxon>
        <taxon>Magnoliopsida</taxon>
        <taxon>eudicotyledons</taxon>
        <taxon>Gunneridae</taxon>
        <taxon>Pentapetalae</taxon>
        <taxon>rosids</taxon>
        <taxon>malvids</taxon>
        <taxon>Malvales</taxon>
        <taxon>Malvaceae</taxon>
        <taxon>Malvoideae</taxon>
        <taxon>Hibiscus</taxon>
    </lineage>
</organism>
<protein>
    <submittedName>
        <fullName evidence="1">Uncharacterized protein</fullName>
    </submittedName>
</protein>
<evidence type="ECO:0000313" key="2">
    <source>
        <dbReference type="Proteomes" id="UP001472677"/>
    </source>
</evidence>
<name>A0ABR1ZPM6_9ROSI</name>
<accession>A0ABR1ZPM6</accession>
<gene>
    <name evidence="1" type="ORF">V6N12_018648</name>
</gene>
<reference evidence="1 2" key="1">
    <citation type="journal article" date="2024" name="G3 (Bethesda)">
        <title>Genome assembly of Hibiscus sabdariffa L. provides insights into metabolisms of medicinal natural products.</title>
        <authorList>
            <person name="Kim T."/>
        </authorList>
    </citation>
    <scope>NUCLEOTIDE SEQUENCE [LARGE SCALE GENOMIC DNA]</scope>
    <source>
        <strain evidence="1">TK-2024</strain>
        <tissue evidence="1">Old leaves</tissue>
    </source>
</reference>